<organism evidence="9 10">
    <name type="scientific">Paenibacillus glacialis</name>
    <dbReference type="NCBI Taxonomy" id="494026"/>
    <lineage>
        <taxon>Bacteria</taxon>
        <taxon>Bacillati</taxon>
        <taxon>Bacillota</taxon>
        <taxon>Bacilli</taxon>
        <taxon>Bacillales</taxon>
        <taxon>Paenibacillaceae</taxon>
        <taxon>Paenibacillus</taxon>
    </lineage>
</organism>
<comment type="subcellular location">
    <subcellularLocation>
        <location evidence="1">Cell membrane</location>
        <topology evidence="1">Multi-pass membrane protein</topology>
    </subcellularLocation>
</comment>
<comment type="caution">
    <text evidence="9">The sequence shown here is derived from an EMBL/GenBank/DDBJ whole genome shotgun (WGS) entry which is preliminary data.</text>
</comment>
<feature type="transmembrane region" description="Helical" evidence="7">
    <location>
        <begin position="101"/>
        <end position="118"/>
    </location>
</feature>
<evidence type="ECO:0000256" key="4">
    <source>
        <dbReference type="ARBA" id="ARBA00022692"/>
    </source>
</evidence>
<dbReference type="PANTHER" id="PTHR33778:SF1">
    <property type="entry name" value="MAGNESIUM TRANSPORTER YHID-RELATED"/>
    <property type="match status" value="1"/>
</dbReference>
<dbReference type="EMBL" id="LVJH01000030">
    <property type="protein sequence ID" value="OAB40967.1"/>
    <property type="molecule type" value="Genomic_DNA"/>
</dbReference>
<evidence type="ECO:0000256" key="3">
    <source>
        <dbReference type="ARBA" id="ARBA00022475"/>
    </source>
</evidence>
<dbReference type="Proteomes" id="UP000076967">
    <property type="component" value="Unassembled WGS sequence"/>
</dbReference>
<dbReference type="STRING" id="494026.PGLA_17345"/>
<dbReference type="InterPro" id="IPR003416">
    <property type="entry name" value="MgtC/SapB/SrpB/YhiD_fam"/>
</dbReference>
<feature type="transmembrane region" description="Helical" evidence="7">
    <location>
        <begin position="12"/>
        <end position="29"/>
    </location>
</feature>
<evidence type="ECO:0000256" key="1">
    <source>
        <dbReference type="ARBA" id="ARBA00004651"/>
    </source>
</evidence>
<dbReference type="OrthoDB" id="9811198at2"/>
<feature type="transmembrane region" description="Helical" evidence="7">
    <location>
        <begin position="73"/>
        <end position="94"/>
    </location>
</feature>
<feature type="transmembrane region" description="Helical" evidence="7">
    <location>
        <begin position="41"/>
        <end position="61"/>
    </location>
</feature>
<evidence type="ECO:0000313" key="9">
    <source>
        <dbReference type="EMBL" id="OAB40967.1"/>
    </source>
</evidence>
<keyword evidence="3" id="KW-1003">Cell membrane</keyword>
<protein>
    <submittedName>
        <fullName evidence="9">Magnesium transporter MgtC</fullName>
    </submittedName>
</protein>
<evidence type="ECO:0000256" key="2">
    <source>
        <dbReference type="ARBA" id="ARBA00009298"/>
    </source>
</evidence>
<feature type="domain" description="MgtC/SapB/SrpB/YhiD N-terminal" evidence="8">
    <location>
        <begin position="16"/>
        <end position="145"/>
    </location>
</feature>
<sequence length="237" mass="25824">MHNPWLIDDLHILIRLLLSMLLGGLIGLERESSNRAAGLRTHILVCLGSSLIMMLSIYGFAEFANEMNIRMDPARLASAVITGIGFLGAGTILFTGKSITGLTTAASLWVVAALGLSVGAGFNFAAIATTLLILLTLVLFNKLEQRYIKGNKLHLVTIHATNAPGFLDDVSDLFKEEGFTIKKCIVNERNVNPYGELQPPQTTIELTMHVLIKRTFDPIYVSSKVRGLEGVTMISLE</sequence>
<dbReference type="RefSeq" id="WP_068535228.1">
    <property type="nucleotide sequence ID" value="NZ_LVJH01000030.1"/>
</dbReference>
<evidence type="ECO:0000256" key="5">
    <source>
        <dbReference type="ARBA" id="ARBA00022989"/>
    </source>
</evidence>
<accession>A0A162LWV3</accession>
<proteinExistence type="inferred from homology"/>
<dbReference type="PANTHER" id="PTHR33778">
    <property type="entry name" value="PROTEIN MGTC"/>
    <property type="match status" value="1"/>
</dbReference>
<name>A0A162LWV3_9BACL</name>
<dbReference type="PRINTS" id="PR01837">
    <property type="entry name" value="MGTCSAPBPROT"/>
</dbReference>
<comment type="similarity">
    <text evidence="2">Belongs to the MgtC/SapB family.</text>
</comment>
<evidence type="ECO:0000313" key="10">
    <source>
        <dbReference type="Proteomes" id="UP000076967"/>
    </source>
</evidence>
<keyword evidence="4 7" id="KW-0812">Transmembrane</keyword>
<evidence type="ECO:0000259" key="8">
    <source>
        <dbReference type="Pfam" id="PF02308"/>
    </source>
</evidence>
<gene>
    <name evidence="9" type="ORF">PGLA_17345</name>
</gene>
<dbReference type="GO" id="GO:0005886">
    <property type="term" value="C:plasma membrane"/>
    <property type="evidence" value="ECO:0007669"/>
    <property type="project" value="UniProtKB-SubCell"/>
</dbReference>
<keyword evidence="6 7" id="KW-0472">Membrane</keyword>
<keyword evidence="10" id="KW-1185">Reference proteome</keyword>
<evidence type="ECO:0000256" key="7">
    <source>
        <dbReference type="SAM" id="Phobius"/>
    </source>
</evidence>
<keyword evidence="5 7" id="KW-1133">Transmembrane helix</keyword>
<dbReference type="Pfam" id="PF02308">
    <property type="entry name" value="MgtC"/>
    <property type="match status" value="1"/>
</dbReference>
<dbReference type="InterPro" id="IPR049177">
    <property type="entry name" value="MgtC_SapB_SrpB_YhiD_N"/>
</dbReference>
<evidence type="ECO:0000256" key="6">
    <source>
        <dbReference type="ARBA" id="ARBA00023136"/>
    </source>
</evidence>
<dbReference type="AlphaFoldDB" id="A0A162LWV3"/>
<reference evidence="9 10" key="1">
    <citation type="submission" date="2016-03" db="EMBL/GenBank/DDBJ databases">
        <title>Draft genome sequence of Paenibacillus glacialis DSM 22343.</title>
        <authorList>
            <person name="Shin S.-K."/>
            <person name="Yi H."/>
        </authorList>
    </citation>
    <scope>NUCLEOTIDE SEQUENCE [LARGE SCALE GENOMIC DNA]</scope>
    <source>
        <strain evidence="9 10">DSM 22343</strain>
    </source>
</reference>